<dbReference type="InterPro" id="IPR029756">
    <property type="entry name" value="MTH1187/YkoF-like"/>
</dbReference>
<dbReference type="InterPro" id="IPR011522">
    <property type="entry name" value="Thiamin/HMP-bd_put_YkoF"/>
</dbReference>
<dbReference type="EMBL" id="FONY01000027">
    <property type="protein sequence ID" value="SFF34589.1"/>
    <property type="molecule type" value="Genomic_DNA"/>
</dbReference>
<dbReference type="RefSeq" id="WP_091548006.1">
    <property type="nucleotide sequence ID" value="NZ_FONY01000027.1"/>
</dbReference>
<dbReference type="STRING" id="1003.SAMN04488541_102737"/>
<dbReference type="AlphaFoldDB" id="A0A1I2HX36"/>
<evidence type="ECO:0000313" key="2">
    <source>
        <dbReference type="EMBL" id="SFF34589.1"/>
    </source>
</evidence>
<keyword evidence="3" id="KW-1185">Reference proteome</keyword>
<dbReference type="SUPFAM" id="SSF89957">
    <property type="entry name" value="MTH1187/YkoF-like"/>
    <property type="match status" value="1"/>
</dbReference>
<evidence type="ECO:0000259" key="1">
    <source>
        <dbReference type="Pfam" id="PF07615"/>
    </source>
</evidence>
<feature type="domain" description="Thiamin/hydroxymethyl pyrimidine-binding YkoF putative" evidence="1">
    <location>
        <begin position="5"/>
        <end position="69"/>
    </location>
</feature>
<dbReference type="OrthoDB" id="164222at2"/>
<organism evidence="2 3">
    <name type="scientific">Thermoflexibacter ruber</name>
    <dbReference type="NCBI Taxonomy" id="1003"/>
    <lineage>
        <taxon>Bacteria</taxon>
        <taxon>Pseudomonadati</taxon>
        <taxon>Bacteroidota</taxon>
        <taxon>Cytophagia</taxon>
        <taxon>Cytophagales</taxon>
        <taxon>Thermoflexibacteraceae</taxon>
        <taxon>Thermoflexibacter</taxon>
    </lineage>
</organism>
<reference evidence="2 3" key="1">
    <citation type="submission" date="2016-10" db="EMBL/GenBank/DDBJ databases">
        <authorList>
            <person name="de Groot N.N."/>
        </authorList>
    </citation>
    <scope>NUCLEOTIDE SEQUENCE [LARGE SCALE GENOMIC DNA]</scope>
    <source>
        <strain>GEY</strain>
        <strain evidence="3">DSM 9560</strain>
    </source>
</reference>
<accession>A0A1I2HX36</accession>
<proteinExistence type="predicted"/>
<dbReference type="Pfam" id="PF07615">
    <property type="entry name" value="Ykof"/>
    <property type="match status" value="1"/>
</dbReference>
<sequence>MKISVEISLYPLSENYEQIILDFIANIRQNTQLEVITNGMSTQIFGEINQVMTSIEKEMTTIYEKQQAVLVMKMGRGELKYKQK</sequence>
<evidence type="ECO:0000313" key="3">
    <source>
        <dbReference type="Proteomes" id="UP000199513"/>
    </source>
</evidence>
<dbReference type="Gene3D" id="3.30.70.930">
    <property type="match status" value="1"/>
</dbReference>
<name>A0A1I2HX36_9BACT</name>
<gene>
    <name evidence="2" type="ORF">SAMN04488541_102737</name>
</gene>
<dbReference type="Proteomes" id="UP000199513">
    <property type="component" value="Unassembled WGS sequence"/>
</dbReference>
<protein>
    <submittedName>
        <fullName evidence="2">Thiamine-binding protein</fullName>
    </submittedName>
</protein>